<dbReference type="InterPro" id="IPR020550">
    <property type="entry name" value="Inositol_monophosphatase_CS"/>
</dbReference>
<dbReference type="InterPro" id="IPR020583">
    <property type="entry name" value="Inositol_monoP_metal-BS"/>
</dbReference>
<feature type="binding site" evidence="7">
    <location>
        <position position="73"/>
    </location>
    <ligand>
        <name>Mg(2+)</name>
        <dbReference type="ChEBI" id="CHEBI:18420"/>
        <label>1</label>
        <note>catalytic</note>
    </ligand>
</feature>
<dbReference type="GO" id="GO:0007165">
    <property type="term" value="P:signal transduction"/>
    <property type="evidence" value="ECO:0007669"/>
    <property type="project" value="TreeGrafter"/>
</dbReference>
<dbReference type="GO" id="GO:0046854">
    <property type="term" value="P:phosphatidylinositol phosphate biosynthetic process"/>
    <property type="evidence" value="ECO:0007669"/>
    <property type="project" value="InterPro"/>
</dbReference>
<evidence type="ECO:0000256" key="1">
    <source>
        <dbReference type="ARBA" id="ARBA00001033"/>
    </source>
</evidence>
<evidence type="ECO:0000256" key="7">
    <source>
        <dbReference type="PIRSR" id="PIRSR600760-2"/>
    </source>
</evidence>
<dbReference type="SUPFAM" id="SSF56655">
    <property type="entry name" value="Carbohydrate phosphatase"/>
    <property type="match status" value="1"/>
</dbReference>
<dbReference type="GO" id="GO:0006020">
    <property type="term" value="P:inositol metabolic process"/>
    <property type="evidence" value="ECO:0007669"/>
    <property type="project" value="TreeGrafter"/>
</dbReference>
<evidence type="ECO:0000313" key="9">
    <source>
        <dbReference type="EMBL" id="OUM88048.1"/>
    </source>
</evidence>
<evidence type="ECO:0000256" key="2">
    <source>
        <dbReference type="ARBA" id="ARBA00001946"/>
    </source>
</evidence>
<reference evidence="10" key="1">
    <citation type="submission" date="2016-06" db="EMBL/GenBank/DDBJ databases">
        <authorList>
            <person name="Nascimento L."/>
            <person name="Pereira R.V."/>
            <person name="Martins L.F."/>
            <person name="Quaggio R.B."/>
            <person name="Silva A.M."/>
            <person name="Setubal J.C."/>
        </authorList>
    </citation>
    <scope>NUCLEOTIDE SEQUENCE [LARGE SCALE GENOMIC DNA]</scope>
</reference>
<dbReference type="InterPro" id="IPR033942">
    <property type="entry name" value="IMPase"/>
</dbReference>
<comment type="similarity">
    <text evidence="3 8">Belongs to the inositol monophosphatase superfamily.</text>
</comment>
<dbReference type="PROSITE" id="PS00630">
    <property type="entry name" value="IMP_2"/>
    <property type="match status" value="1"/>
</dbReference>
<feature type="binding site" evidence="7">
    <location>
        <position position="98"/>
    </location>
    <ligand>
        <name>Mg(2+)</name>
        <dbReference type="ChEBI" id="CHEBI:18420"/>
        <label>1</label>
        <note>catalytic</note>
    </ligand>
</feature>
<proteinExistence type="inferred from homology"/>
<dbReference type="PANTHER" id="PTHR20854">
    <property type="entry name" value="INOSITOL MONOPHOSPHATASE"/>
    <property type="match status" value="1"/>
</dbReference>
<dbReference type="Gene3D" id="3.30.540.10">
    <property type="entry name" value="Fructose-1,6-Bisphosphatase, subunit A, domain 1"/>
    <property type="match status" value="1"/>
</dbReference>
<evidence type="ECO:0000256" key="3">
    <source>
        <dbReference type="ARBA" id="ARBA00009759"/>
    </source>
</evidence>
<keyword evidence="6 7" id="KW-0460">Magnesium</keyword>
<feature type="binding site" evidence="7">
    <location>
        <position position="100"/>
    </location>
    <ligand>
        <name>Mg(2+)</name>
        <dbReference type="ChEBI" id="CHEBI:18420"/>
        <label>1</label>
        <note>catalytic</note>
    </ligand>
</feature>
<dbReference type="PANTHER" id="PTHR20854:SF4">
    <property type="entry name" value="INOSITOL-1-MONOPHOSPHATASE-RELATED"/>
    <property type="match status" value="1"/>
</dbReference>
<dbReference type="AlphaFoldDB" id="A0A1Y3PSC5"/>
<dbReference type="Gene3D" id="3.40.190.80">
    <property type="match status" value="1"/>
</dbReference>
<accession>A0A1Y3PSC5</accession>
<dbReference type="GO" id="GO:0008934">
    <property type="term" value="F:inositol monophosphate 1-phosphatase activity"/>
    <property type="evidence" value="ECO:0007669"/>
    <property type="project" value="InterPro"/>
</dbReference>
<evidence type="ECO:0000313" key="10">
    <source>
        <dbReference type="Proteomes" id="UP000196475"/>
    </source>
</evidence>
<comment type="cofactor">
    <cofactor evidence="2 7 8">
        <name>Mg(2+)</name>
        <dbReference type="ChEBI" id="CHEBI:18420"/>
    </cofactor>
</comment>
<keyword evidence="5 8" id="KW-0378">Hydrolase</keyword>
<evidence type="ECO:0000256" key="4">
    <source>
        <dbReference type="ARBA" id="ARBA00022723"/>
    </source>
</evidence>
<dbReference type="PROSITE" id="PS00629">
    <property type="entry name" value="IMP_1"/>
    <property type="match status" value="1"/>
</dbReference>
<evidence type="ECO:0000256" key="6">
    <source>
        <dbReference type="ARBA" id="ARBA00022842"/>
    </source>
</evidence>
<keyword evidence="4 7" id="KW-0479">Metal-binding</keyword>
<dbReference type="GO" id="GO:0046872">
    <property type="term" value="F:metal ion binding"/>
    <property type="evidence" value="ECO:0007669"/>
    <property type="project" value="UniProtKB-KW"/>
</dbReference>
<name>A0A1Y3PSC5_9BACI</name>
<comment type="catalytic activity">
    <reaction evidence="1 8">
        <text>a myo-inositol phosphate + H2O = myo-inositol + phosphate</text>
        <dbReference type="Rhea" id="RHEA:24056"/>
        <dbReference type="ChEBI" id="CHEBI:15377"/>
        <dbReference type="ChEBI" id="CHEBI:17268"/>
        <dbReference type="ChEBI" id="CHEBI:43474"/>
        <dbReference type="ChEBI" id="CHEBI:84139"/>
        <dbReference type="EC" id="3.1.3.25"/>
    </reaction>
</comment>
<sequence length="280" mass="31007">MAQISQADEQRIQWAVNRSQEAGAILMRYFRGSFSKRSKSWTLDLVTQADVEVERFFQEGLQQADPEAVLVGEEAVAEGKSPDLEEALRAGKRVWVIDPLDGTANFAHGIPFFCTSVAVFDEHGPLAGIIHQPIERETFLAVRGRGATLNGRPIRVSDALLHEGMFGYRLKIRNQREWERIREKAPRFGILRSLGAAALELAYVAAGRLVAYTERSLNLWDIAAGALLVQEAGGAVWCRHRGSGRSLQEAGWGLKGWDILAANQAAGKELAALFQWESRP</sequence>
<dbReference type="EMBL" id="LZRT01000066">
    <property type="protein sequence ID" value="OUM88048.1"/>
    <property type="molecule type" value="Genomic_DNA"/>
</dbReference>
<evidence type="ECO:0000256" key="5">
    <source>
        <dbReference type="ARBA" id="ARBA00022801"/>
    </source>
</evidence>
<dbReference type="Pfam" id="PF00459">
    <property type="entry name" value="Inositol_P"/>
    <property type="match status" value="1"/>
</dbReference>
<dbReference type="EC" id="3.1.3.25" evidence="8"/>
<gene>
    <name evidence="9" type="ORF">BAA01_13585</name>
</gene>
<feature type="binding site" evidence="7">
    <location>
        <position position="221"/>
    </location>
    <ligand>
        <name>Mg(2+)</name>
        <dbReference type="ChEBI" id="CHEBI:18420"/>
        <label>1</label>
        <note>catalytic</note>
    </ligand>
</feature>
<dbReference type="PRINTS" id="PR00377">
    <property type="entry name" value="IMPHPHTASES"/>
</dbReference>
<evidence type="ECO:0000256" key="8">
    <source>
        <dbReference type="RuleBase" id="RU364068"/>
    </source>
</evidence>
<organism evidence="9 10">
    <name type="scientific">Bacillus thermozeamaize</name>
    <dbReference type="NCBI Taxonomy" id="230954"/>
    <lineage>
        <taxon>Bacteria</taxon>
        <taxon>Bacillati</taxon>
        <taxon>Bacillota</taxon>
        <taxon>Bacilli</taxon>
        <taxon>Bacillales</taxon>
        <taxon>Bacillaceae</taxon>
        <taxon>Bacillus</taxon>
    </lineage>
</organism>
<dbReference type="Proteomes" id="UP000196475">
    <property type="component" value="Unassembled WGS sequence"/>
</dbReference>
<dbReference type="InterPro" id="IPR000760">
    <property type="entry name" value="Inositol_monophosphatase-like"/>
</dbReference>
<dbReference type="CDD" id="cd01639">
    <property type="entry name" value="IMPase"/>
    <property type="match status" value="1"/>
</dbReference>
<feature type="binding site" evidence="7">
    <location>
        <position position="101"/>
    </location>
    <ligand>
        <name>Mg(2+)</name>
        <dbReference type="ChEBI" id="CHEBI:18420"/>
        <label>1</label>
        <note>catalytic</note>
    </ligand>
</feature>
<comment type="caution">
    <text evidence="9">The sequence shown here is derived from an EMBL/GenBank/DDBJ whole genome shotgun (WGS) entry which is preliminary data.</text>
</comment>
<protein>
    <recommendedName>
        <fullName evidence="8">Inositol-1-monophosphatase</fullName>
        <ecNumber evidence="8">3.1.3.25</ecNumber>
    </recommendedName>
</protein>